<evidence type="ECO:0000313" key="2">
    <source>
        <dbReference type="Proteomes" id="UP000233469"/>
    </source>
</evidence>
<reference evidence="1 2" key="2">
    <citation type="submission" date="2017-10" db="EMBL/GenBank/DDBJ databases">
        <title>Extensive intraspecific genome diversity in a model arbuscular mycorrhizal fungus.</title>
        <authorList>
            <person name="Chen E.C.H."/>
            <person name="Morin E."/>
            <person name="Baudet D."/>
            <person name="Noel J."/>
            <person name="Ndikumana S."/>
            <person name="Charron P."/>
            <person name="St-Onge C."/>
            <person name="Giorgi J."/>
            <person name="Grigoriev I.V."/>
            <person name="Roux C."/>
            <person name="Martin F.M."/>
            <person name="Corradi N."/>
        </authorList>
    </citation>
    <scope>NUCLEOTIDE SEQUENCE [LARGE SCALE GENOMIC DNA]</scope>
    <source>
        <strain evidence="1 2">C2</strain>
    </source>
</reference>
<sequence>MIIQLRQGLSFKYSLPSYYIDFKIMLIIQYNLFIWSENPEKTISKKYAEKILIEYIWSFLERE</sequence>
<dbReference type="AlphaFoldDB" id="A0A2N1NZ67"/>
<protein>
    <submittedName>
        <fullName evidence="1">Uncharacterized protein</fullName>
    </submittedName>
</protein>
<comment type="caution">
    <text evidence="1">The sequence shown here is derived from an EMBL/GenBank/DDBJ whole genome shotgun (WGS) entry which is preliminary data.</text>
</comment>
<dbReference type="Proteomes" id="UP000233469">
    <property type="component" value="Unassembled WGS sequence"/>
</dbReference>
<gene>
    <name evidence="1" type="ORF">RhiirC2_728034</name>
</gene>
<name>A0A2N1NZ67_9GLOM</name>
<proteinExistence type="predicted"/>
<organism evidence="1 2">
    <name type="scientific">Rhizophagus irregularis</name>
    <dbReference type="NCBI Taxonomy" id="588596"/>
    <lineage>
        <taxon>Eukaryota</taxon>
        <taxon>Fungi</taxon>
        <taxon>Fungi incertae sedis</taxon>
        <taxon>Mucoromycota</taxon>
        <taxon>Glomeromycotina</taxon>
        <taxon>Glomeromycetes</taxon>
        <taxon>Glomerales</taxon>
        <taxon>Glomeraceae</taxon>
        <taxon>Rhizophagus</taxon>
    </lineage>
</organism>
<dbReference type="EMBL" id="LLXL01000055">
    <property type="protein sequence ID" value="PKK79121.1"/>
    <property type="molecule type" value="Genomic_DNA"/>
</dbReference>
<reference evidence="1 2" key="1">
    <citation type="submission" date="2016-04" db="EMBL/GenBank/DDBJ databases">
        <title>Genome analyses suggest a sexual origin of heterokaryosis in a supposedly ancient asexual fungus.</title>
        <authorList>
            <person name="Ropars J."/>
            <person name="Sedzielewska K."/>
            <person name="Noel J."/>
            <person name="Charron P."/>
            <person name="Farinelli L."/>
            <person name="Marton T."/>
            <person name="Kruger M."/>
            <person name="Pelin A."/>
            <person name="Brachmann A."/>
            <person name="Corradi N."/>
        </authorList>
    </citation>
    <scope>NUCLEOTIDE SEQUENCE [LARGE SCALE GENOMIC DNA]</scope>
    <source>
        <strain evidence="1 2">C2</strain>
    </source>
</reference>
<evidence type="ECO:0000313" key="1">
    <source>
        <dbReference type="EMBL" id="PKK79121.1"/>
    </source>
</evidence>
<accession>A0A2N1NZ67</accession>